<organism evidence="1 2">
    <name type="scientific">Puccinia sorghi</name>
    <dbReference type="NCBI Taxonomy" id="27349"/>
    <lineage>
        <taxon>Eukaryota</taxon>
        <taxon>Fungi</taxon>
        <taxon>Dikarya</taxon>
        <taxon>Basidiomycota</taxon>
        <taxon>Pucciniomycotina</taxon>
        <taxon>Pucciniomycetes</taxon>
        <taxon>Pucciniales</taxon>
        <taxon>Pucciniaceae</taxon>
        <taxon>Puccinia</taxon>
    </lineage>
</organism>
<dbReference type="EMBL" id="LAVV01004998">
    <property type="protein sequence ID" value="KNZ61118.1"/>
    <property type="molecule type" value="Genomic_DNA"/>
</dbReference>
<evidence type="ECO:0000313" key="2">
    <source>
        <dbReference type="Proteomes" id="UP000037035"/>
    </source>
</evidence>
<dbReference type="AlphaFoldDB" id="A0A0L6VK25"/>
<proteinExistence type="predicted"/>
<gene>
    <name evidence="1" type="ORF">VP01_1449g3</name>
</gene>
<protein>
    <submittedName>
        <fullName evidence="1">Uncharacterized protein</fullName>
    </submittedName>
</protein>
<reference evidence="1 2" key="1">
    <citation type="submission" date="2015-08" db="EMBL/GenBank/DDBJ databases">
        <title>Next Generation Sequencing and Analysis of the Genome of Puccinia sorghi L Schw, the Causal Agent of Maize Common Rust.</title>
        <authorList>
            <person name="Rochi L."/>
            <person name="Burguener G."/>
            <person name="Darino M."/>
            <person name="Turjanski A."/>
            <person name="Kreff E."/>
            <person name="Dieguez M.J."/>
            <person name="Sacco F."/>
        </authorList>
    </citation>
    <scope>NUCLEOTIDE SEQUENCE [LARGE SCALE GENOMIC DNA]</scope>
    <source>
        <strain evidence="1 2">RO10H11247</strain>
    </source>
</reference>
<dbReference type="VEuPathDB" id="FungiDB:VP01_1449g3"/>
<evidence type="ECO:0000313" key="1">
    <source>
        <dbReference type="EMBL" id="KNZ61118.1"/>
    </source>
</evidence>
<sequence length="719" mass="82505">MFFFHFYEGSHGGEGSCRLKFVGIVSTFFLFKAFHPIQVFGSETKCPPFLREVSKLPERFVVQILYLVSVRLHHRSHLTGPHCSLVLQIELPWRSLQADSYGKSAQTNLFCSGMQKMHPFDSCRWPIAFLSIPLLSSFFLLSLGPQVVLLGMWLRVQAAHMKAHPVEFSTLISFIPFSLLFLWSSNLVYNVFCEDVGVCFEVLESYFYKPIKTHWFSSIFFRSILSQSSDFFLKFSSLFFIIFSPSVLEFELRKPKTQHIPRILCPNFCRLCFPILENLESNYPPLSKQIIFNFIPAWVSHCLSVWFKLTAVESLLAMVEKMWLHWRKVRQTGVAVGGAAGAIQTGLRMRQMQGQLNWGGLAESGKQGLWECQNQWDSFGWNAGSRDDWQNIHNLFLGCKKQRVVKRECFLEEFENLLMVLFSFPQKKPKSTWNQRRRTNSLPAAQFLLSTPPHLILPSACTHCLHFGSGVRCPMGHFQHQRSAVLQDHVRMLILHFTESKSLSLCVQEKDFLPPTHVLSHQQLHLTLQDQNHLDQLTDIFTKRLGPNLIKKALTKLNLNCVQVVILFVMCASHFSPHRLGKPGLDITIANHRHRDSYSSLGPACWLANWTNAFTALQLTHWSPTSDVTGVYNAVRILYFGPGPSLSQTPTVTNSTTRLNFHPLNHTLPTQLHPKKKGITPCIILKTNTRKTVKTYSKDLHLDPPEWQYIPNIPRRPLC</sequence>
<name>A0A0L6VK25_9BASI</name>
<dbReference type="Proteomes" id="UP000037035">
    <property type="component" value="Unassembled WGS sequence"/>
</dbReference>
<accession>A0A0L6VK25</accession>
<keyword evidence="2" id="KW-1185">Reference proteome</keyword>
<comment type="caution">
    <text evidence="1">The sequence shown here is derived from an EMBL/GenBank/DDBJ whole genome shotgun (WGS) entry which is preliminary data.</text>
</comment>